<keyword evidence="1" id="KW-0378">Hydrolase</keyword>
<evidence type="ECO:0000313" key="4">
    <source>
        <dbReference type="Proteomes" id="UP000183190"/>
    </source>
</evidence>
<evidence type="ECO:0000256" key="2">
    <source>
        <dbReference type="ARBA" id="ARBA00023295"/>
    </source>
</evidence>
<name>A0A1H6HSL6_RUMFL</name>
<dbReference type="GO" id="GO:0016052">
    <property type="term" value="P:carbohydrate catabolic process"/>
    <property type="evidence" value="ECO:0007669"/>
    <property type="project" value="InterPro"/>
</dbReference>
<dbReference type="CDD" id="cd14791">
    <property type="entry name" value="GH36"/>
    <property type="match status" value="1"/>
</dbReference>
<dbReference type="EMBL" id="FNWV01000001">
    <property type="protein sequence ID" value="SEH38918.1"/>
    <property type="molecule type" value="Genomic_DNA"/>
</dbReference>
<gene>
    <name evidence="3" type="ORF">SAMN02910265_00280</name>
</gene>
<dbReference type="GO" id="GO:0004557">
    <property type="term" value="F:alpha-galactosidase activity"/>
    <property type="evidence" value="ECO:0007669"/>
    <property type="project" value="InterPro"/>
</dbReference>
<dbReference type="AlphaFoldDB" id="A0A1H6HSL6"/>
<sequence length="543" mass="62435">MLKFKSLQFLYKDGENDFMAITSSSLRNDRMELEINTQDDVFTVTVRSNETITIQKMYAEFEYVYNEDEKIFLNGYQSWTDSIEHDIGDKMRGISHIPCAIREKYAFSQYGDYNFADYGEYLHGWTYGYIRRGDNYLFMGSLSEDSGFTQIITQTDKDIIAFQKDCSGLEINGEWCALKLFITEGCEKEVFDLYFDLLGVAPRKDAKPVFGYTSWYNHYQDISEETISVDLSGIDAISAKADVFQIDDGWQTAVGDWLSVDSEKFPNGMKKAADDIKNAGMTAGIWLAPFVCEENSEIFRSKKSWLLLDNKGKYVKGGSNWSGFYALDIYNYEVRTYIKNVISTIVNDWGYGLLKLDFLYAACIVPHIDKTRGQIMSEAMDFLRKCAGDALILGCGVPLASAFGKVDYCRIGCDVSLDWNDKPHMRLMHRERISTKNSILNTVFRRQLDHRAFLSDPDVFLLRPCNISMSEEKRKCLAEINALMGSVLFTSDNFFDYTEKELKELSKIMKIRDARMISADLNDNELVLRFKIGEKKYIKTYNI</sequence>
<reference evidence="3 4" key="1">
    <citation type="submission" date="2016-10" db="EMBL/GenBank/DDBJ databases">
        <authorList>
            <person name="de Groot N.N."/>
        </authorList>
    </citation>
    <scope>NUCLEOTIDE SEQUENCE [LARGE SCALE GENOMIC DNA]</scope>
    <source>
        <strain evidence="3 4">YAD2003</strain>
    </source>
</reference>
<dbReference type="InterPro" id="IPR017853">
    <property type="entry name" value="GH"/>
</dbReference>
<dbReference type="RefSeq" id="WP_074714119.1">
    <property type="nucleotide sequence ID" value="NZ_FNWV01000001.1"/>
</dbReference>
<dbReference type="InterPro" id="IPR013785">
    <property type="entry name" value="Aldolase_TIM"/>
</dbReference>
<dbReference type="InterPro" id="IPR002252">
    <property type="entry name" value="Glyco_hydro_36"/>
</dbReference>
<evidence type="ECO:0000256" key="1">
    <source>
        <dbReference type="ARBA" id="ARBA00022801"/>
    </source>
</evidence>
<evidence type="ECO:0000313" key="3">
    <source>
        <dbReference type="EMBL" id="SEH38918.1"/>
    </source>
</evidence>
<dbReference type="OrthoDB" id="9758822at2"/>
<dbReference type="Gene3D" id="3.20.20.70">
    <property type="entry name" value="Aldolase class I"/>
    <property type="match status" value="1"/>
</dbReference>
<dbReference type="InterPro" id="IPR050985">
    <property type="entry name" value="Alpha-glycosidase_related"/>
</dbReference>
<organism evidence="3 4">
    <name type="scientific">Ruminococcus flavefaciens</name>
    <dbReference type="NCBI Taxonomy" id="1265"/>
    <lineage>
        <taxon>Bacteria</taxon>
        <taxon>Bacillati</taxon>
        <taxon>Bacillota</taxon>
        <taxon>Clostridia</taxon>
        <taxon>Eubacteriales</taxon>
        <taxon>Oscillospiraceae</taxon>
        <taxon>Ruminococcus</taxon>
    </lineage>
</organism>
<accession>A0A1H6HSL6</accession>
<dbReference type="Proteomes" id="UP000183190">
    <property type="component" value="Unassembled WGS sequence"/>
</dbReference>
<dbReference type="PANTHER" id="PTHR43053:SF3">
    <property type="entry name" value="ALPHA-GALACTOSIDASE C-RELATED"/>
    <property type="match status" value="1"/>
</dbReference>
<dbReference type="PANTHER" id="PTHR43053">
    <property type="entry name" value="GLYCOSIDASE FAMILY 31"/>
    <property type="match status" value="1"/>
</dbReference>
<dbReference type="SUPFAM" id="SSF51445">
    <property type="entry name" value="(Trans)glycosidases"/>
    <property type="match status" value="1"/>
</dbReference>
<protein>
    <submittedName>
        <fullName evidence="3">Alpha-galactosidase</fullName>
    </submittedName>
</protein>
<proteinExistence type="predicted"/>
<dbReference type="Pfam" id="PF02065">
    <property type="entry name" value="Melibiase"/>
    <property type="match status" value="1"/>
</dbReference>
<keyword evidence="2" id="KW-0326">Glycosidase</keyword>